<gene>
    <name evidence="3" type="ORF">FHU40_001996</name>
</gene>
<dbReference type="AlphaFoldDB" id="A0A7W4VV35"/>
<dbReference type="CDD" id="cd08023">
    <property type="entry name" value="GH16_laminarinase_like"/>
    <property type="match status" value="1"/>
</dbReference>
<comment type="caution">
    <text evidence="3">The sequence shown here is derived from an EMBL/GenBank/DDBJ whole genome shotgun (WGS) entry which is preliminary data.</text>
</comment>
<name>A0A7W4VV35_9ACTN</name>
<dbReference type="RefSeq" id="WP_183592010.1">
    <property type="nucleotide sequence ID" value="NZ_JACHWR010000001.1"/>
</dbReference>
<organism evidence="3 4">
    <name type="scientific">Nocardioides soli</name>
    <dbReference type="NCBI Taxonomy" id="1036020"/>
    <lineage>
        <taxon>Bacteria</taxon>
        <taxon>Bacillati</taxon>
        <taxon>Actinomycetota</taxon>
        <taxon>Actinomycetes</taxon>
        <taxon>Propionibacteriales</taxon>
        <taxon>Nocardioidaceae</taxon>
        <taxon>Nocardioides</taxon>
    </lineage>
</organism>
<dbReference type="GO" id="GO:0004553">
    <property type="term" value="F:hydrolase activity, hydrolyzing O-glycosyl compounds"/>
    <property type="evidence" value="ECO:0007669"/>
    <property type="project" value="InterPro"/>
</dbReference>
<dbReference type="InterPro" id="IPR000757">
    <property type="entry name" value="Beta-glucanase-like"/>
</dbReference>
<dbReference type="Gene3D" id="2.60.120.200">
    <property type="match status" value="1"/>
</dbReference>
<dbReference type="PANTHER" id="PTHR10963:SF60">
    <property type="entry name" value="GRAM-NEGATIVE BACTERIA-BINDING PROTEIN 1-RELATED"/>
    <property type="match status" value="1"/>
</dbReference>
<dbReference type="SUPFAM" id="SSF49899">
    <property type="entry name" value="Concanavalin A-like lectins/glucanases"/>
    <property type="match status" value="1"/>
</dbReference>
<feature type="chain" id="PRO_5030744265" evidence="1">
    <location>
        <begin position="23"/>
        <end position="394"/>
    </location>
</feature>
<dbReference type="GO" id="GO:0005975">
    <property type="term" value="P:carbohydrate metabolic process"/>
    <property type="evidence" value="ECO:0007669"/>
    <property type="project" value="InterPro"/>
</dbReference>
<dbReference type="Proteomes" id="UP000589626">
    <property type="component" value="Unassembled WGS sequence"/>
</dbReference>
<feature type="domain" description="GH16" evidence="2">
    <location>
        <begin position="143"/>
        <end position="394"/>
    </location>
</feature>
<dbReference type="PANTHER" id="PTHR10963">
    <property type="entry name" value="GLYCOSYL HYDROLASE-RELATED"/>
    <property type="match status" value="1"/>
</dbReference>
<proteinExistence type="predicted"/>
<protein>
    <submittedName>
        <fullName evidence="3">Beta-glucanase (GH16 family)</fullName>
    </submittedName>
</protein>
<evidence type="ECO:0000313" key="3">
    <source>
        <dbReference type="EMBL" id="MBB3042195.1"/>
    </source>
</evidence>
<keyword evidence="4" id="KW-1185">Reference proteome</keyword>
<accession>A0A7W4VV35</accession>
<dbReference type="EMBL" id="JACHWR010000001">
    <property type="protein sequence ID" value="MBB3042195.1"/>
    <property type="molecule type" value="Genomic_DNA"/>
</dbReference>
<dbReference type="InterPro" id="IPR050546">
    <property type="entry name" value="Glycosyl_Hydrlase_16"/>
</dbReference>
<evidence type="ECO:0000313" key="4">
    <source>
        <dbReference type="Proteomes" id="UP000589626"/>
    </source>
</evidence>
<feature type="signal peptide" evidence="1">
    <location>
        <begin position="1"/>
        <end position="22"/>
    </location>
</feature>
<dbReference type="InterPro" id="IPR013320">
    <property type="entry name" value="ConA-like_dom_sf"/>
</dbReference>
<reference evidence="3 4" key="1">
    <citation type="submission" date="2020-08" db="EMBL/GenBank/DDBJ databases">
        <title>Sequencing the genomes of 1000 actinobacteria strains.</title>
        <authorList>
            <person name="Klenk H.-P."/>
        </authorList>
    </citation>
    <scope>NUCLEOTIDE SEQUENCE [LARGE SCALE GENOMIC DNA]</scope>
    <source>
        <strain evidence="3 4">DSM 105498</strain>
    </source>
</reference>
<dbReference type="Pfam" id="PF00722">
    <property type="entry name" value="Glyco_hydro_16"/>
    <property type="match status" value="1"/>
</dbReference>
<keyword evidence="1" id="KW-0732">Signal</keyword>
<dbReference type="PROSITE" id="PS51762">
    <property type="entry name" value="GH16_2"/>
    <property type="match status" value="1"/>
</dbReference>
<evidence type="ECO:0000256" key="1">
    <source>
        <dbReference type="SAM" id="SignalP"/>
    </source>
</evidence>
<evidence type="ECO:0000259" key="2">
    <source>
        <dbReference type="PROSITE" id="PS51762"/>
    </source>
</evidence>
<sequence length="394" mass="43152">MTSFRTFAAALALTVGAGLAVAAVEAPAGAAPDSVKHVQKKKANAQRVKIDLLPPISGAGKRAGSADQAKVVVTGTFRPKKAGRTVILDRKAGKKWVKAGTARQDQKGAVLFNAPYLVKGKAVTYRLRSTGSGMKTTLSKSVSTLKWTYKEKFSEEFSGSTIDPTPWSFREQDYGHAALRKCSRTDAANTSVSKGVARLMVAKDTTKNGRCSYQGKSYAWRTNAMIGTQGAFAFKYGYAAARVKLNSLRGQHFGFWLQPNSRNAEHGNAKKTGAEIDVIEWFGEGHPSGGLSSYIHYVPKPGKGVKVGSWIKQPQQYGNKWSKKYHVFSVKWTPKSYTFYIDGQVTSVINKGVSGREQFLLLSQLSSDYQLKYLKSESKLPQGSSVDWVRVWDL</sequence>